<protein>
    <submittedName>
        <fullName evidence="5">| frr / Ribosome-releasing factor |:174076 Forward</fullName>
    </submittedName>
</protein>
<evidence type="ECO:0000256" key="3">
    <source>
        <dbReference type="SAM" id="Coils"/>
    </source>
</evidence>
<accession>A0A0G7ZNP1</accession>
<dbReference type="InterPro" id="IPR036191">
    <property type="entry name" value="RRF_sf"/>
</dbReference>
<feature type="coiled-coil region" evidence="3">
    <location>
        <begin position="113"/>
        <end position="140"/>
    </location>
</feature>
<reference evidence="6" key="1">
    <citation type="submission" date="2015-05" db="EMBL/GenBank/DDBJ databases">
        <authorList>
            <person name="Collingro A."/>
        </authorList>
    </citation>
    <scope>NUCLEOTIDE SEQUENCE [LARGE SCALE GENOMIC DNA]</scope>
    <source>
        <strain evidence="6">Ps</strain>
    </source>
</reference>
<evidence type="ECO:0000313" key="6">
    <source>
        <dbReference type="Proteomes" id="UP000242141"/>
    </source>
</evidence>
<dbReference type="PANTHER" id="PTHR20982:SF3">
    <property type="entry name" value="MITOCHONDRIAL RIBOSOME RECYCLING FACTOR PSEUDO 1"/>
    <property type="match status" value="1"/>
</dbReference>
<dbReference type="Proteomes" id="UP000242141">
    <property type="component" value="Unassembled WGS sequence"/>
</dbReference>
<dbReference type="GO" id="GO:0006412">
    <property type="term" value="P:translation"/>
    <property type="evidence" value="ECO:0007669"/>
    <property type="project" value="UniProtKB-KW"/>
</dbReference>
<dbReference type="Gene3D" id="1.10.132.20">
    <property type="entry name" value="Ribosome-recycling factor"/>
    <property type="match status" value="1"/>
</dbReference>
<dbReference type="EMBL" id="CWGI01000001">
    <property type="protein sequence ID" value="CRX37299.1"/>
    <property type="molecule type" value="Genomic_DNA"/>
</dbReference>
<dbReference type="Pfam" id="PF01765">
    <property type="entry name" value="RRF"/>
    <property type="match status" value="1"/>
</dbReference>
<gene>
    <name evidence="5" type="ORF">HEPPS_05300</name>
</gene>
<dbReference type="GO" id="GO:0043023">
    <property type="term" value="F:ribosomal large subunit binding"/>
    <property type="evidence" value="ECO:0007669"/>
    <property type="project" value="TreeGrafter"/>
</dbReference>
<dbReference type="AlphaFoldDB" id="A0A0G7ZNP1"/>
<keyword evidence="3" id="KW-0175">Coiled coil</keyword>
<dbReference type="Gene3D" id="3.30.1360.40">
    <property type="match status" value="1"/>
</dbReference>
<keyword evidence="2" id="KW-0648">Protein biosynthesis</keyword>
<comment type="similarity">
    <text evidence="1">Belongs to the RRF family.</text>
</comment>
<evidence type="ECO:0000259" key="4">
    <source>
        <dbReference type="Pfam" id="PF01765"/>
    </source>
</evidence>
<dbReference type="SUPFAM" id="SSF55194">
    <property type="entry name" value="Ribosome recycling factor, RRF"/>
    <property type="match status" value="1"/>
</dbReference>
<evidence type="ECO:0000313" key="5">
    <source>
        <dbReference type="EMBL" id="CRX37299.1"/>
    </source>
</evidence>
<name>A0A0G7ZNP1_9MOLU</name>
<dbReference type="InterPro" id="IPR002661">
    <property type="entry name" value="Ribosome_recyc_fac"/>
</dbReference>
<organism evidence="5 6">
    <name type="scientific">Candidatus Hepatoplasma crinochetorum</name>
    <dbReference type="NCBI Taxonomy" id="295596"/>
    <lineage>
        <taxon>Bacteria</taxon>
        <taxon>Bacillati</taxon>
        <taxon>Mycoplasmatota</taxon>
        <taxon>Mollicutes</taxon>
        <taxon>Candidatus Hepatoplasmataceae</taxon>
        <taxon>Candidatus Hepatoplasma</taxon>
    </lineage>
</organism>
<evidence type="ECO:0000256" key="2">
    <source>
        <dbReference type="ARBA" id="ARBA00022917"/>
    </source>
</evidence>
<dbReference type="FunFam" id="3.30.1360.40:FF:000001">
    <property type="entry name" value="Ribosome-recycling factor"/>
    <property type="match status" value="1"/>
</dbReference>
<dbReference type="PANTHER" id="PTHR20982">
    <property type="entry name" value="RIBOSOME RECYCLING FACTOR"/>
    <property type="match status" value="1"/>
</dbReference>
<dbReference type="InterPro" id="IPR023584">
    <property type="entry name" value="Ribosome_recyc_fac_dom"/>
</dbReference>
<feature type="domain" description="Ribosome recycling factor" evidence="4">
    <location>
        <begin position="20"/>
        <end position="178"/>
    </location>
</feature>
<evidence type="ECO:0000256" key="1">
    <source>
        <dbReference type="ARBA" id="ARBA00005912"/>
    </source>
</evidence>
<keyword evidence="6" id="KW-1185">Reference proteome</keyword>
<proteinExistence type="inferred from homology"/>
<sequence>MNNYINDLKIKLESIQDYYQNELKKIRALGAHPTILDNVFIDYYGTKMPLNQLSSIKIQDGTIIIINPYDKSKLKDMLISLEKANLGFNIQNDSDIIKIYVPPLTEEKRKFYAKKAKDLKEQAKINLRNVRQEINKKINLDKELSKDQINDYLKEVQDFIDHKNNLFDNLLKEKEKSLFKI</sequence>